<comment type="caution">
    <text evidence="1">The sequence shown here is derived from an EMBL/GenBank/DDBJ whole genome shotgun (WGS) entry which is preliminary data.</text>
</comment>
<dbReference type="RefSeq" id="WP_181319094.1">
    <property type="nucleotide sequence ID" value="NZ_PYOJ01000058.1"/>
</dbReference>
<evidence type="ECO:0000313" key="2">
    <source>
        <dbReference type="Proteomes" id="UP000240410"/>
    </source>
</evidence>
<dbReference type="Proteomes" id="UP000240410">
    <property type="component" value="Unassembled WGS sequence"/>
</dbReference>
<name>A0A2T3M452_PHOLE</name>
<gene>
    <name evidence="1" type="ORF">CTM89_21020</name>
</gene>
<evidence type="ECO:0000313" key="1">
    <source>
        <dbReference type="EMBL" id="PSV86671.1"/>
    </source>
</evidence>
<proteinExistence type="predicted"/>
<feature type="non-terminal residue" evidence="1">
    <location>
        <position position="1"/>
    </location>
</feature>
<reference evidence="1 2" key="1">
    <citation type="submission" date="2018-03" db="EMBL/GenBank/DDBJ databases">
        <title>Whole genome sequencing of Histamine producing bacteria.</title>
        <authorList>
            <person name="Butler K."/>
        </authorList>
    </citation>
    <scope>NUCLEOTIDE SEQUENCE [LARGE SCALE GENOMIC DNA]</scope>
    <source>
        <strain evidence="1 2">ATCC 33979</strain>
    </source>
</reference>
<protein>
    <submittedName>
        <fullName evidence="1">Uncharacterized protein</fullName>
    </submittedName>
</protein>
<accession>A0A2T3M452</accession>
<dbReference type="EMBL" id="PYOJ01000058">
    <property type="protein sequence ID" value="PSV86671.1"/>
    <property type="molecule type" value="Genomic_DNA"/>
</dbReference>
<feature type="non-terminal residue" evidence="1">
    <location>
        <position position="2256"/>
    </location>
</feature>
<sequence length="2256" mass="235548">LVVNENNVFYYQSLLLPDDKFSSIEALQGFINQADASLSSFNTIQQAAFDNEPLNITLDALNNVNGLTVNSANLNEYQTAIAAESNIADVTALQNLIDNVDTSVVAFAEVQTAAVTSNASAITSSTLNDILGLSIIEANLADYQDEVAIRNNIANVAALQSLVNSVDASIVAFSRIQEAATSGDVSAIKTSDFSDILHLEHVDIANESAYLAAIANATTMTDVETLSALLLVTNQAQRLLADVNGITEQTPLDLTQWQADAVLANLQTTVSHLDSYNREAMLRQPFSDIAMVQTMIEAVNASVAAFDKVSNAAGGNTNILTENDFTAILHLTHYNPTNLVHYRDAIATAVSVADVPALNALLLLTNQEQALLATVNTITDNSPLSLAAWQADMLLINVLAEPNLSQYNAEALVRQPMVNMAQVQALVDDVNASVVAFSKLQTAVGGQTNGINPSDFEAILHLDNYIPVNVMEYLNAIAQASSLEDVAALNTVLAQVNSEQDFLTLLNNITPQSPLSLAQWQTNGLLTSTQAQIYLDGYNDEILNRQPLISIEAAQTLVNEVNADIDAYAALTEAATLSNANAISSDTFYALLGLDPALVIPENMVAYQDELIQLTSTDIDELSEVAFFLTKVNHSETALAQVNLLLSQNRAFDLDDVLLLKILALEDSYVTAHHPAYQLALANLLPDSLPISALYLQAVLQETNNSQTSLANLRLAITNGVNIGDAIATVRDYFTALLTRSDIEYQGAFNRLLMGLSERSSTFNTTYFDSIDGQLVAVNPANNTSFYVVKNTIHPIAVTVTYSNALGQNVFVINGMERPVLSLDAGNTYVFDQSDISNANHPIEFTSTAGDFTVKSTGIPGTDGASTEVTLGAENTDLSYFCTLHGAGMGNAIELGDPTLTLTVNSALTELGVTAVIDTQSGVTVNGQAVRLTQHRDAAGYDYLTDRGFTEPATETNRSLDLLTVQNLDHAIQMIAVHIDAIENINSALSSDVTNITLNDLNRLVTVTNAQPASLSGYHQAMLDNNLVSIIDGSELQGIINQVNGDDALIALVNNAIINNTTLTQEAWQTGGILNDVRADGYLDAYQSHLTEQSAFTSAADIQTFINNVNNSVDSLALISAAADSDTGETVTLAALQHVIGLTNIDGDNLTAYRGEIVKSSSATLADAAALQAVIDRTNASVTAFDVVVTAAVTNNASEISEAVLSDIIDLIFDVTNLSTYQSAIAKASDIANLSELQTLIYDVDASVTAFALVQNAALSNNASNITANVLADILDLNVDDTHIQGYQAQIAAAASIETIAALQALLTEVDDSESAFEQVQAAASSGDATAVTATLLGRILNLTSDASHIAEYKKHIEAQSSIDSVASLQLVLTEVDDSLAAFELVQTAASSNNAAAVSDAVLNDILNLTHVSANALSYQTAIAQENSIADVAALQALIDRVDASLSAFADVQQAASDSDAAELSIETLSAIQGLTSNSANFSDYQTAIAAESSIVDVTALQALIDSVDASLAAFANVQNAATSNDATGVTLETLGAIRGFTFNSANLTDYQGAIAAESDIIDVAALQTLIDSVGASLVAFAEVQAAATSSDASAVTSGTLNAIRGLTTNSDNTANYQDAIAAEAEIIDVAALQALIDSVDTSLAAFADVQSAATSSDASGLTDTTLNAIRGFTFNLDNFSDYQGAIAAEAQIIDVAALQALIDDVDTSIAAFASVQDAANNSDASAISTETLNAIRGLVVSIDHHTEYQTAIAAESDLANVVALQALIDSVDASLAAFALVQDAASNSDATSITLDTLGAIRSLTTNSANETAYQEAIAAEVSIDDVAALQSLIDSVDTSLNAFSDVQAAAINSDAAALSIETLSAIRGLTLTSAHFADYQAAIAAQSSILDVNGLQALLDSVDASLAAFANVQSAAANNDGSALSIETLNAIRDLTVENANFADYQIAIAAESSLADVAALQALIDSVDASVQAFTNVQLAASNSDASSLSIEMFNAIRGLTISSDNFSDYQTAIAAESSIADVTVLQNVINSVDASLTAFASVQSAATNNDGSALSIETFNAIRGLTANSANLVEYQSVIAAQSSVADVAELQALIDSIDASLAAFASVQAAATSSDASSLTVEALDAIRGLNINSAHFTDYQDAIAAEAEIMDVAALQTLIDSVDTSIVAFDNVQQAATSSDASALTDTTFGNIRGLTFNNAHLTDYQGAIAAEAQIEDVAALQALIDSVDASIAAFASVQSAATNSDASTI</sequence>
<organism evidence="1 2">
    <name type="scientific">Photobacterium leiognathi</name>
    <dbReference type="NCBI Taxonomy" id="553611"/>
    <lineage>
        <taxon>Bacteria</taxon>
        <taxon>Pseudomonadati</taxon>
        <taxon>Pseudomonadota</taxon>
        <taxon>Gammaproteobacteria</taxon>
        <taxon>Vibrionales</taxon>
        <taxon>Vibrionaceae</taxon>
        <taxon>Photobacterium</taxon>
    </lineage>
</organism>